<dbReference type="CDD" id="cd17546">
    <property type="entry name" value="REC_hyHK_CKI1_RcsC-like"/>
    <property type="match status" value="1"/>
</dbReference>
<dbReference type="GO" id="GO:0000155">
    <property type="term" value="F:phosphorelay sensor kinase activity"/>
    <property type="evidence" value="ECO:0007669"/>
    <property type="project" value="InterPro"/>
</dbReference>
<evidence type="ECO:0000313" key="13">
    <source>
        <dbReference type="EMBL" id="SJZ69059.1"/>
    </source>
</evidence>
<proteinExistence type="predicted"/>
<dbReference type="SMART" id="SM00387">
    <property type="entry name" value="HATPase_c"/>
    <property type="match status" value="1"/>
</dbReference>
<evidence type="ECO:0000259" key="12">
    <source>
        <dbReference type="PROSITE" id="PS50110"/>
    </source>
</evidence>
<dbReference type="FunFam" id="1.10.287.130:FF:000002">
    <property type="entry name" value="Two-component osmosensing histidine kinase"/>
    <property type="match status" value="1"/>
</dbReference>
<dbReference type="SMART" id="SM00448">
    <property type="entry name" value="REC"/>
    <property type="match status" value="1"/>
</dbReference>
<accession>A0A1T4MPT1</accession>
<dbReference type="SUPFAM" id="SSF55874">
    <property type="entry name" value="ATPase domain of HSP90 chaperone/DNA topoisomerase II/histidine kinase"/>
    <property type="match status" value="1"/>
</dbReference>
<dbReference type="SMART" id="SM00388">
    <property type="entry name" value="HisKA"/>
    <property type="match status" value="1"/>
</dbReference>
<dbReference type="CDD" id="cd00082">
    <property type="entry name" value="HisKA"/>
    <property type="match status" value="1"/>
</dbReference>
<evidence type="ECO:0000256" key="2">
    <source>
        <dbReference type="ARBA" id="ARBA00012438"/>
    </source>
</evidence>
<dbReference type="SUPFAM" id="SSF47384">
    <property type="entry name" value="Homodimeric domain of signal transducing histidine kinase"/>
    <property type="match status" value="1"/>
</dbReference>
<dbReference type="GO" id="GO:0005524">
    <property type="term" value="F:ATP binding"/>
    <property type="evidence" value="ECO:0007669"/>
    <property type="project" value="UniProtKB-KW"/>
</dbReference>
<keyword evidence="6 13" id="KW-0418">Kinase</keyword>
<keyword evidence="8" id="KW-0902">Two-component regulatory system</keyword>
<dbReference type="SUPFAM" id="SSF52172">
    <property type="entry name" value="CheY-like"/>
    <property type="match status" value="1"/>
</dbReference>
<dbReference type="Pfam" id="PF02518">
    <property type="entry name" value="HATPase_c"/>
    <property type="match status" value="1"/>
</dbReference>
<evidence type="ECO:0000256" key="5">
    <source>
        <dbReference type="ARBA" id="ARBA00022741"/>
    </source>
</evidence>
<evidence type="ECO:0000256" key="3">
    <source>
        <dbReference type="ARBA" id="ARBA00022553"/>
    </source>
</evidence>
<evidence type="ECO:0000259" key="11">
    <source>
        <dbReference type="PROSITE" id="PS50109"/>
    </source>
</evidence>
<comment type="catalytic activity">
    <reaction evidence="1">
        <text>ATP + protein L-histidine = ADP + protein N-phospho-L-histidine.</text>
        <dbReference type="EC" id="2.7.13.3"/>
    </reaction>
</comment>
<keyword evidence="4" id="KW-0808">Transferase</keyword>
<dbReference type="InterPro" id="IPR005467">
    <property type="entry name" value="His_kinase_dom"/>
</dbReference>
<dbReference type="EC" id="2.7.13.3" evidence="2"/>
<dbReference type="PANTHER" id="PTHR45339:SF5">
    <property type="entry name" value="HISTIDINE KINASE"/>
    <property type="match status" value="1"/>
</dbReference>
<dbReference type="OrthoDB" id="7326651at2"/>
<sequence length="719" mass="78075">MTLAVEPTVPAAVSPLEVANPARQEAFVRAELIRRLFDGSKQSRYFSFVLWPVIAAIYWRQVDLMELVPPFVAHLAVTVAFDVLRRSFAQADPPDDEVIRWGWWFAGLSFLAGACWGVAGYMLASKDYELQRMLLGLVLLATITTAVPIRSAHPPTFYTFAFATTAPLLLVLLISADPFYQLVGIAGGAYVGHLMAYVRDVHRWQYDNIALAYQKEELAQRLQLAYDEERAARDAALAAKAEAEKANQAKSIFLATMSHEIRTPMNGVLGMIDVLDRTPLLHEQRDALGTVRYSASALLRIIDDILDFSKIEAGRLELERIEVSTVELIEGAAETLAPQAAAKGVKLIAYVAAGAPERVLGDPLRLQQILFNLLGNALKFTEKGSVRLTLERADDGLLCIRVVDTGIGLTAEQREKLFQPFVQADNSTTRRFGGTGLGLSIVQRLAEAMDGSVSVDSTPGVGSVFTVAVRLQELPPPPVPLLLDGLILALSLPDAEESRAVARYLSTAGARVAVAPVGTPFLGIRLIEPGAPERRVTLHDGSVAGASPLLGLSRPWRRDTLIRAVARAAGRAPTLATSGGATSAGERIGGHVLVVDDNSVNRKILARQLELAGVSTDAAAGGEEALDLWRQRRYDLVLADLQMPTMDGFELARRIRQGEMADRRARTPILAVTASALEDQEQKLRTVGMDGLLTKPIGIEQLRATLDVWLKDARAEPTS</sequence>
<dbReference type="InterPro" id="IPR001789">
    <property type="entry name" value="Sig_transdc_resp-reg_receiver"/>
</dbReference>
<dbReference type="InterPro" id="IPR011006">
    <property type="entry name" value="CheY-like_superfamily"/>
</dbReference>
<organism evidence="13 14">
    <name type="scientific">Enhydrobacter aerosaccus</name>
    <dbReference type="NCBI Taxonomy" id="225324"/>
    <lineage>
        <taxon>Bacteria</taxon>
        <taxon>Pseudomonadati</taxon>
        <taxon>Pseudomonadota</taxon>
        <taxon>Alphaproteobacteria</taxon>
        <taxon>Hyphomicrobiales</taxon>
        <taxon>Enhydrobacter</taxon>
    </lineage>
</organism>
<evidence type="ECO:0000313" key="14">
    <source>
        <dbReference type="Proteomes" id="UP000190092"/>
    </source>
</evidence>
<dbReference type="PRINTS" id="PR00344">
    <property type="entry name" value="BCTRLSENSOR"/>
</dbReference>
<keyword evidence="10" id="KW-1133">Transmembrane helix</keyword>
<keyword evidence="5" id="KW-0547">Nucleotide-binding</keyword>
<feature type="domain" description="Histidine kinase" evidence="11">
    <location>
        <begin position="256"/>
        <end position="473"/>
    </location>
</feature>
<dbReference type="RefSeq" id="WP_085933648.1">
    <property type="nucleotide sequence ID" value="NZ_FUWJ01000002.1"/>
</dbReference>
<dbReference type="InterPro" id="IPR003594">
    <property type="entry name" value="HATPase_dom"/>
</dbReference>
<dbReference type="PANTHER" id="PTHR45339">
    <property type="entry name" value="HYBRID SIGNAL TRANSDUCTION HISTIDINE KINASE J"/>
    <property type="match status" value="1"/>
</dbReference>
<dbReference type="Proteomes" id="UP000190092">
    <property type="component" value="Unassembled WGS sequence"/>
</dbReference>
<dbReference type="PROSITE" id="PS50110">
    <property type="entry name" value="RESPONSE_REGULATORY"/>
    <property type="match status" value="1"/>
</dbReference>
<dbReference type="Pfam" id="PF00512">
    <property type="entry name" value="HisKA"/>
    <property type="match status" value="1"/>
</dbReference>
<reference evidence="14" key="1">
    <citation type="submission" date="2017-02" db="EMBL/GenBank/DDBJ databases">
        <authorList>
            <person name="Varghese N."/>
            <person name="Submissions S."/>
        </authorList>
    </citation>
    <scope>NUCLEOTIDE SEQUENCE [LARGE SCALE GENOMIC DNA]</scope>
    <source>
        <strain evidence="14">ATCC 27094</strain>
    </source>
</reference>
<keyword evidence="7" id="KW-0067">ATP-binding</keyword>
<evidence type="ECO:0000256" key="6">
    <source>
        <dbReference type="ARBA" id="ARBA00022777"/>
    </source>
</evidence>
<dbReference type="EMBL" id="FUWJ01000002">
    <property type="protein sequence ID" value="SJZ69059.1"/>
    <property type="molecule type" value="Genomic_DNA"/>
</dbReference>
<feature type="transmembrane region" description="Helical" evidence="10">
    <location>
        <begin position="104"/>
        <end position="124"/>
    </location>
</feature>
<keyword evidence="14" id="KW-1185">Reference proteome</keyword>
<dbReference type="InterPro" id="IPR003661">
    <property type="entry name" value="HisK_dim/P_dom"/>
</dbReference>
<dbReference type="Gene3D" id="3.30.565.10">
    <property type="entry name" value="Histidine kinase-like ATPase, C-terminal domain"/>
    <property type="match status" value="1"/>
</dbReference>
<dbReference type="InterPro" id="IPR036890">
    <property type="entry name" value="HATPase_C_sf"/>
</dbReference>
<feature type="transmembrane region" description="Helical" evidence="10">
    <location>
        <begin position="130"/>
        <end position="149"/>
    </location>
</feature>
<dbReference type="STRING" id="225324.SAMN02745126_01910"/>
<evidence type="ECO:0000256" key="9">
    <source>
        <dbReference type="PROSITE-ProRule" id="PRU00169"/>
    </source>
</evidence>
<feature type="domain" description="Response regulatory" evidence="12">
    <location>
        <begin position="591"/>
        <end position="710"/>
    </location>
</feature>
<dbReference type="Gene3D" id="3.40.50.2300">
    <property type="match status" value="1"/>
</dbReference>
<feature type="modified residue" description="4-aspartylphosphate" evidence="9">
    <location>
        <position position="640"/>
    </location>
</feature>
<dbReference type="FunFam" id="3.30.565.10:FF:000078">
    <property type="entry name" value="Two-component sensor histidine kinase"/>
    <property type="match status" value="1"/>
</dbReference>
<gene>
    <name evidence="13" type="ORF">SAMN02745126_01910</name>
</gene>
<dbReference type="Pfam" id="PF00072">
    <property type="entry name" value="Response_reg"/>
    <property type="match status" value="1"/>
</dbReference>
<dbReference type="PROSITE" id="PS50109">
    <property type="entry name" value="HIS_KIN"/>
    <property type="match status" value="1"/>
</dbReference>
<keyword evidence="10" id="KW-0472">Membrane</keyword>
<feature type="transmembrane region" description="Helical" evidence="10">
    <location>
        <begin position="156"/>
        <end position="174"/>
    </location>
</feature>
<evidence type="ECO:0000256" key="8">
    <source>
        <dbReference type="ARBA" id="ARBA00023012"/>
    </source>
</evidence>
<dbReference type="CDD" id="cd16922">
    <property type="entry name" value="HATPase_EvgS-ArcB-TorS-like"/>
    <property type="match status" value="1"/>
</dbReference>
<evidence type="ECO:0000256" key="1">
    <source>
        <dbReference type="ARBA" id="ARBA00000085"/>
    </source>
</evidence>
<dbReference type="InterPro" id="IPR004358">
    <property type="entry name" value="Sig_transdc_His_kin-like_C"/>
</dbReference>
<feature type="transmembrane region" description="Helical" evidence="10">
    <location>
        <begin position="44"/>
        <end position="61"/>
    </location>
</feature>
<protein>
    <recommendedName>
        <fullName evidence="2">histidine kinase</fullName>
        <ecNumber evidence="2">2.7.13.3</ecNumber>
    </recommendedName>
</protein>
<dbReference type="AlphaFoldDB" id="A0A1T4MPT1"/>
<feature type="transmembrane region" description="Helical" evidence="10">
    <location>
        <begin position="180"/>
        <end position="198"/>
    </location>
</feature>
<name>A0A1T4MPT1_9HYPH</name>
<dbReference type="InterPro" id="IPR036097">
    <property type="entry name" value="HisK_dim/P_sf"/>
</dbReference>
<keyword evidence="3 9" id="KW-0597">Phosphoprotein</keyword>
<dbReference type="Gene3D" id="1.10.287.130">
    <property type="match status" value="1"/>
</dbReference>
<evidence type="ECO:0000256" key="7">
    <source>
        <dbReference type="ARBA" id="ARBA00022840"/>
    </source>
</evidence>
<evidence type="ECO:0000256" key="10">
    <source>
        <dbReference type="SAM" id="Phobius"/>
    </source>
</evidence>
<keyword evidence="10" id="KW-0812">Transmembrane</keyword>
<evidence type="ECO:0000256" key="4">
    <source>
        <dbReference type="ARBA" id="ARBA00022679"/>
    </source>
</evidence>